<protein>
    <submittedName>
        <fullName evidence="3">Uncharacterized protein</fullName>
    </submittedName>
</protein>
<evidence type="ECO:0000313" key="3">
    <source>
        <dbReference type="EMBL" id="MBH0775063.1"/>
    </source>
</evidence>
<dbReference type="AlphaFoldDB" id="A0A931I709"/>
<dbReference type="Proteomes" id="UP000655751">
    <property type="component" value="Unassembled WGS sequence"/>
</dbReference>
<keyword evidence="2" id="KW-0472">Membrane</keyword>
<comment type="caution">
    <text evidence="3">The sequence shown here is derived from an EMBL/GenBank/DDBJ whole genome shotgun (WGS) entry which is preliminary data.</text>
</comment>
<proteinExistence type="predicted"/>
<dbReference type="EMBL" id="JADMLG010000001">
    <property type="protein sequence ID" value="MBH0775063.1"/>
    <property type="molecule type" value="Genomic_DNA"/>
</dbReference>
<reference evidence="3" key="1">
    <citation type="submission" date="2020-11" db="EMBL/GenBank/DDBJ databases">
        <title>Nocardia NEAU-351.nov., a novel actinomycete isolated from the cow dung.</title>
        <authorList>
            <person name="Zhang X."/>
        </authorList>
    </citation>
    <scope>NUCLEOTIDE SEQUENCE</scope>
    <source>
        <strain evidence="3">NEAU-351</strain>
    </source>
</reference>
<evidence type="ECO:0000313" key="4">
    <source>
        <dbReference type="Proteomes" id="UP000655751"/>
    </source>
</evidence>
<feature type="transmembrane region" description="Helical" evidence="2">
    <location>
        <begin position="32"/>
        <end position="53"/>
    </location>
</feature>
<keyword evidence="4" id="KW-1185">Reference proteome</keyword>
<feature type="region of interest" description="Disordered" evidence="1">
    <location>
        <begin position="73"/>
        <end position="92"/>
    </location>
</feature>
<evidence type="ECO:0000256" key="1">
    <source>
        <dbReference type="SAM" id="MobiDB-lite"/>
    </source>
</evidence>
<keyword evidence="2" id="KW-1133">Transmembrane helix</keyword>
<evidence type="ECO:0000256" key="2">
    <source>
        <dbReference type="SAM" id="Phobius"/>
    </source>
</evidence>
<dbReference type="RefSeq" id="WP_196147388.1">
    <property type="nucleotide sequence ID" value="NZ_JADMLG010000001.1"/>
</dbReference>
<organism evidence="3 4">
    <name type="scientific">Nocardia bovistercoris</name>
    <dbReference type="NCBI Taxonomy" id="2785916"/>
    <lineage>
        <taxon>Bacteria</taxon>
        <taxon>Bacillati</taxon>
        <taxon>Actinomycetota</taxon>
        <taxon>Actinomycetes</taxon>
        <taxon>Mycobacteriales</taxon>
        <taxon>Nocardiaceae</taxon>
        <taxon>Nocardia</taxon>
    </lineage>
</organism>
<keyword evidence="2" id="KW-0812">Transmembrane</keyword>
<gene>
    <name evidence="3" type="ORF">IT779_02040</name>
</gene>
<name>A0A931I709_9NOCA</name>
<sequence>MSAVGGDMSRSGLVSSGVVYASPNSYLLALRLAALVPSVLLLVGMAGCALAWVDLQDSVPSLDVCRAVDAGVPAEPPGSCVPREQLPSGVSR</sequence>
<accession>A0A931I709</accession>